<comment type="similarity">
    <text evidence="1">Belongs to the MobA/MobL family.</text>
</comment>
<organism evidence="4 5">
    <name type="scientific">Stenotrophomonas maltophilia</name>
    <name type="common">Pseudomonas maltophilia</name>
    <name type="synonym">Xanthomonas maltophilia</name>
    <dbReference type="NCBI Taxonomy" id="40324"/>
    <lineage>
        <taxon>Bacteria</taxon>
        <taxon>Pseudomonadati</taxon>
        <taxon>Pseudomonadota</taxon>
        <taxon>Gammaproteobacteria</taxon>
        <taxon>Lysobacterales</taxon>
        <taxon>Lysobacteraceae</taxon>
        <taxon>Stenotrophomonas</taxon>
        <taxon>Stenotrophomonas maltophilia group</taxon>
    </lineage>
</organism>
<evidence type="ECO:0000256" key="2">
    <source>
        <dbReference type="ARBA" id="ARBA00022971"/>
    </source>
</evidence>
<reference evidence="4" key="1">
    <citation type="submission" date="2022-07" db="EMBL/GenBank/DDBJ databases">
        <authorList>
            <consortium name="Clinical and Environmental Microbiology Branch: Whole genome sequencing antimicrobial resistance pathogens in the healthcare setting"/>
        </authorList>
    </citation>
    <scope>NUCLEOTIDE SEQUENCE</scope>
    <source>
        <strain evidence="4">Stenotrophomonas_maltophilia_2021CK-00905</strain>
    </source>
</reference>
<dbReference type="RefSeq" id="WP_050483574.1">
    <property type="nucleotide sequence ID" value="NZ_JBFCWN010000003.1"/>
</dbReference>
<comment type="caution">
    <text evidence="4">The sequence shown here is derived from an EMBL/GenBank/DDBJ whole genome shotgun (WGS) entry which is preliminary data.</text>
</comment>
<feature type="domain" description="MobA/MobL protein" evidence="3">
    <location>
        <begin position="18"/>
        <end position="188"/>
    </location>
</feature>
<dbReference type="Gene3D" id="3.30.930.30">
    <property type="match status" value="1"/>
</dbReference>
<sequence length="265" mass="29522">MAIYYTRVKTFSRTKQHSAVAAAAYRGALCLTDTLTGIVHNYQGRSGVQRVICISPIGAPEWTEDPQHLWNAVEAAEKRKDSTLAREFELALPHELSDDQRWELALDVARKLVLRFQFALQVSMHEPPKNADARHYYAHLLATTRRVDAQGLAQKTRELDGVINGKPQVEWIRATIAQSINDHLRQASDAERAALGAGQWNVQPASPGHLLSKLVKEFESAMLAQKRKDVTQPWSGSDDSVVLNNNDAVLAAWQKANNAPSQRLS</sequence>
<evidence type="ECO:0000259" key="3">
    <source>
        <dbReference type="Pfam" id="PF03389"/>
    </source>
</evidence>
<dbReference type="Pfam" id="PF03389">
    <property type="entry name" value="MobA_MobL"/>
    <property type="match status" value="1"/>
</dbReference>
<evidence type="ECO:0000313" key="5">
    <source>
        <dbReference type="Proteomes" id="UP001214521"/>
    </source>
</evidence>
<dbReference type="EMBL" id="ABLOMU010000012">
    <property type="protein sequence ID" value="EKT4440957.1"/>
    <property type="molecule type" value="Genomic_DNA"/>
</dbReference>
<dbReference type="InterPro" id="IPR005053">
    <property type="entry name" value="MobA_MobL"/>
</dbReference>
<evidence type="ECO:0000313" key="4">
    <source>
        <dbReference type="EMBL" id="EKT4440957.1"/>
    </source>
</evidence>
<dbReference type="AlphaFoldDB" id="A0AAI9FYW0"/>
<evidence type="ECO:0000256" key="1">
    <source>
        <dbReference type="ARBA" id="ARBA00010873"/>
    </source>
</evidence>
<name>A0AAI9FYW0_STEMA</name>
<keyword evidence="2" id="KW-0184">Conjugation</keyword>
<gene>
    <name evidence="4" type="ORF">QEK83_001604</name>
</gene>
<accession>A0AAI9FYW0</accession>
<protein>
    <submittedName>
        <fullName evidence="4">MobA/MobL family protein</fullName>
    </submittedName>
</protein>
<proteinExistence type="inferred from homology"/>
<dbReference type="Proteomes" id="UP001214521">
    <property type="component" value="Unassembled WGS sequence"/>
</dbReference>